<evidence type="ECO:0000256" key="9">
    <source>
        <dbReference type="ARBA" id="ARBA00022946"/>
    </source>
</evidence>
<name>A0A8H3YF79_9TREE</name>
<evidence type="ECO:0000259" key="17">
    <source>
        <dbReference type="PROSITE" id="PS51731"/>
    </source>
</evidence>
<dbReference type="GO" id="GO:0005759">
    <property type="term" value="C:mitochondrial matrix"/>
    <property type="evidence" value="ECO:0007669"/>
    <property type="project" value="TreeGrafter"/>
</dbReference>
<comment type="pathway">
    <text evidence="3">Amino-acid biosynthesis; L-arginine biosynthesis; N(2)-acetyl-L-ornithine from L-glutamate: step 1/4.</text>
</comment>
<dbReference type="OrthoDB" id="5585968at2759"/>
<comment type="function">
    <text evidence="1">N-acetylglutamate synthase involved in arginine biosynthesis.</text>
</comment>
<dbReference type="GO" id="GO:0004042">
    <property type="term" value="F:L-glutamate N-acetyltransferase activity"/>
    <property type="evidence" value="ECO:0007669"/>
    <property type="project" value="TreeGrafter"/>
</dbReference>
<evidence type="ECO:0000256" key="2">
    <source>
        <dbReference type="ARBA" id="ARBA00004173"/>
    </source>
</evidence>
<dbReference type="PROSITE" id="PS51731">
    <property type="entry name" value="GNAT_NAGS"/>
    <property type="match status" value="1"/>
</dbReference>
<evidence type="ECO:0000256" key="8">
    <source>
        <dbReference type="ARBA" id="ARBA00022679"/>
    </source>
</evidence>
<dbReference type="PROSITE" id="PS51186">
    <property type="entry name" value="GNAT"/>
    <property type="match status" value="1"/>
</dbReference>
<evidence type="ECO:0000256" key="3">
    <source>
        <dbReference type="ARBA" id="ARBA00004925"/>
    </source>
</evidence>
<evidence type="ECO:0000256" key="13">
    <source>
        <dbReference type="ARBA" id="ARBA00030346"/>
    </source>
</evidence>
<dbReference type="Proteomes" id="UP000620104">
    <property type="component" value="Unassembled WGS sequence"/>
</dbReference>
<evidence type="ECO:0000256" key="10">
    <source>
        <dbReference type="ARBA" id="ARBA00023128"/>
    </source>
</evidence>
<dbReference type="UniPathway" id="UPA00068"/>
<evidence type="ECO:0000256" key="14">
    <source>
        <dbReference type="ARBA" id="ARBA00033251"/>
    </source>
</evidence>
<evidence type="ECO:0000256" key="6">
    <source>
        <dbReference type="ARBA" id="ARBA00018802"/>
    </source>
</evidence>
<dbReference type="Gene3D" id="3.40.630.30">
    <property type="match status" value="1"/>
</dbReference>
<proteinExistence type="inferred from homology"/>
<keyword evidence="19" id="KW-1185">Reference proteome</keyword>
<keyword evidence="8" id="KW-0808">Transferase</keyword>
<dbReference type="InterPro" id="IPR006855">
    <property type="entry name" value="Vertebrate-like_GNAT_dom"/>
</dbReference>
<evidence type="ECO:0000256" key="4">
    <source>
        <dbReference type="ARBA" id="ARBA00008694"/>
    </source>
</evidence>
<evidence type="ECO:0000256" key="12">
    <source>
        <dbReference type="ARBA" id="ARBA00030322"/>
    </source>
</evidence>
<comment type="subcellular location">
    <subcellularLocation>
        <location evidence="2">Mitochondrion</location>
    </subcellularLocation>
</comment>
<keyword evidence="7" id="KW-0028">Amino-acid biosynthesis</keyword>
<dbReference type="FunFam" id="3.40.630.30:FF:000070">
    <property type="entry name" value="Acetylglutamate kinase"/>
    <property type="match status" value="1"/>
</dbReference>
<evidence type="ECO:0000256" key="5">
    <source>
        <dbReference type="ARBA" id="ARBA00012697"/>
    </source>
</evidence>
<comment type="catalytic activity">
    <reaction evidence="15">
        <text>L-glutamate + acetyl-CoA = N-acetyl-L-glutamate + CoA + H(+)</text>
        <dbReference type="Rhea" id="RHEA:24292"/>
        <dbReference type="ChEBI" id="CHEBI:15378"/>
        <dbReference type="ChEBI" id="CHEBI:29985"/>
        <dbReference type="ChEBI" id="CHEBI:44337"/>
        <dbReference type="ChEBI" id="CHEBI:57287"/>
        <dbReference type="ChEBI" id="CHEBI:57288"/>
        <dbReference type="EC" id="2.3.1.1"/>
    </reaction>
</comment>
<protein>
    <recommendedName>
        <fullName evidence="6">Amino-acid acetyltransferase, mitochondrial</fullName>
        <ecNumber evidence="5">2.3.1.1</ecNumber>
    </recommendedName>
    <alternativeName>
        <fullName evidence="12">Arginine-requiring protein 2</fullName>
    </alternativeName>
    <alternativeName>
        <fullName evidence="13">Glutamate N-acetyltransferase</fullName>
    </alternativeName>
    <alternativeName>
        <fullName evidence="14">N-acetylglutamate synthase</fullName>
    </alternativeName>
</protein>
<keyword evidence="11" id="KW-0012">Acyltransferase</keyword>
<evidence type="ECO:0000256" key="1">
    <source>
        <dbReference type="ARBA" id="ARBA00002294"/>
    </source>
</evidence>
<reference evidence="18" key="1">
    <citation type="submission" date="2020-07" db="EMBL/GenBank/DDBJ databases">
        <title>Draft Genome Sequence of a Deep-Sea Yeast, Naganishia (Cryptococcus) liquefaciens strain N6.</title>
        <authorList>
            <person name="Han Y.W."/>
            <person name="Kajitani R."/>
            <person name="Morimoto H."/>
            <person name="Parhat M."/>
            <person name="Tsubouchi H."/>
            <person name="Bakenova O."/>
            <person name="Ogata M."/>
            <person name="Argunhan B."/>
            <person name="Aoki R."/>
            <person name="Kajiwara S."/>
            <person name="Itoh T."/>
            <person name="Iwasaki H."/>
        </authorList>
    </citation>
    <scope>NUCLEOTIDE SEQUENCE</scope>
    <source>
        <strain evidence="18">N6</strain>
    </source>
</reference>
<dbReference type="Gene3D" id="3.40.1160.10">
    <property type="entry name" value="Acetylglutamate kinase-like"/>
    <property type="match status" value="1"/>
</dbReference>
<evidence type="ECO:0000313" key="19">
    <source>
        <dbReference type="Proteomes" id="UP000620104"/>
    </source>
</evidence>
<dbReference type="AlphaFoldDB" id="A0A8H3YF79"/>
<organism evidence="18 19">
    <name type="scientific">Naganishia liquefaciens</name>
    <dbReference type="NCBI Taxonomy" id="104408"/>
    <lineage>
        <taxon>Eukaryota</taxon>
        <taxon>Fungi</taxon>
        <taxon>Dikarya</taxon>
        <taxon>Basidiomycota</taxon>
        <taxon>Agaricomycotina</taxon>
        <taxon>Tremellomycetes</taxon>
        <taxon>Filobasidiales</taxon>
        <taxon>Filobasidiaceae</taxon>
        <taxon>Naganishia</taxon>
    </lineage>
</organism>
<evidence type="ECO:0000313" key="18">
    <source>
        <dbReference type="EMBL" id="GHJ87415.1"/>
    </source>
</evidence>
<sequence length="637" mass="70087">MLTARPPSWLSGSISQSVRRRPTCAKSLAGTTRSALIPQLTLLRPKHSSSSQILTYNPGEDTEFLLSLLQAGPSARDSRKYLDSFSVRPPSAVPSLDGSITAETQPSGTVNPLVTDLLSHTARRPALVKIQGPFNDVQLESVAKGLAYLQKLGLVSIIIVDRDDIGMDEHGKPMCESEARRLMLREVERTTQFLVKHRVTATPVLSTVVRIRKFDFEDEEGGSRQYETYVEDEGLDVIRRAVEEGEIPVLMPVAMDELCKSQMIGGNDVIRALVKGMTAKTQQPPTADPASPMEENSSDLTPLRLLIINREGGVPSYARAGMPHLSINLQSEYDFIQNTFPGDWASSHPTALSNLTLARDCLEVMPPSGSALIVSHKSPAALIANLITNKPAHSASLPHSLLVEGEGKITRHTPTLIRKGLPIRIIRSVQDIDRAKLTRLLEKSFRRTLDQNAFFSRLERDLDFLIVAGDYAGAALCTFEGRKEKTSSSTLTDADKTHLPMCYLDKFAVLPSHQGDGTVDFLWVALRDETFGLGLKDAANANIGSLSGVGIGRDLVWRSRGDNPVNKWYYERSNGFTTRGKWKMFWCDAEQRIRGLKGVRAAKGDKGIPVKVVEDEEQGRLEVWGDIVEAIPSAWSG</sequence>
<dbReference type="InterPro" id="IPR000182">
    <property type="entry name" value="GNAT_dom"/>
</dbReference>
<dbReference type="EC" id="2.3.1.1" evidence="5"/>
<feature type="domain" description="N-acetyltransferase" evidence="17">
    <location>
        <begin position="421"/>
        <end position="610"/>
    </location>
</feature>
<comment type="caution">
    <text evidence="18">The sequence shown here is derived from an EMBL/GenBank/DDBJ whole genome shotgun (WGS) entry which is preliminary data.</text>
</comment>
<evidence type="ECO:0000256" key="11">
    <source>
        <dbReference type="ARBA" id="ARBA00023315"/>
    </source>
</evidence>
<dbReference type="Pfam" id="PF04768">
    <property type="entry name" value="NAT"/>
    <property type="match status" value="2"/>
</dbReference>
<dbReference type="PANTHER" id="PTHR23342">
    <property type="entry name" value="N-ACETYLGLUTAMATE SYNTHASE"/>
    <property type="match status" value="1"/>
</dbReference>
<accession>A0A8H3YF79</accession>
<keyword evidence="9" id="KW-0809">Transit peptide</keyword>
<dbReference type="GO" id="GO:0006592">
    <property type="term" value="P:ornithine biosynthetic process"/>
    <property type="evidence" value="ECO:0007669"/>
    <property type="project" value="TreeGrafter"/>
</dbReference>
<feature type="domain" description="N-acetyltransferase" evidence="16">
    <location>
        <begin position="424"/>
        <end position="594"/>
    </location>
</feature>
<dbReference type="InterPro" id="IPR036393">
    <property type="entry name" value="AceGlu_kinase-like_sf"/>
</dbReference>
<gene>
    <name evidence="18" type="ORF">NliqN6_3817</name>
</gene>
<keyword evidence="10" id="KW-0496">Mitochondrion</keyword>
<dbReference type="EMBL" id="BLZA01000021">
    <property type="protein sequence ID" value="GHJ87415.1"/>
    <property type="molecule type" value="Genomic_DNA"/>
</dbReference>
<dbReference type="PANTHER" id="PTHR23342:SF4">
    <property type="entry name" value="AMINO-ACID ACETYLTRANSFERASE, MITOCHONDRIAL"/>
    <property type="match status" value="1"/>
</dbReference>
<evidence type="ECO:0000256" key="7">
    <source>
        <dbReference type="ARBA" id="ARBA00022605"/>
    </source>
</evidence>
<evidence type="ECO:0000256" key="15">
    <source>
        <dbReference type="ARBA" id="ARBA00048372"/>
    </source>
</evidence>
<evidence type="ECO:0000259" key="16">
    <source>
        <dbReference type="PROSITE" id="PS51186"/>
    </source>
</evidence>
<comment type="similarity">
    <text evidence="4">Belongs to the acetyltransferase family.</text>
</comment>
<dbReference type="GO" id="GO:0006526">
    <property type="term" value="P:L-arginine biosynthetic process"/>
    <property type="evidence" value="ECO:0007669"/>
    <property type="project" value="UniProtKB-UniPathway"/>
</dbReference>